<sequence>MFLCRSAFGHRGLDSKINATPPPPLAPVCATIPTHAHSKLLYVKCKKREFTKADTRTVSFRKFRFKNQNDTLVFELNMQTLKAQRERSANSTAAFTSISVCSLKIAECFRARRAARAACAQRRLDKSRASLTLAALC</sequence>
<dbReference type="EMBL" id="BGZK01003086">
    <property type="protein sequence ID" value="GBP98190.1"/>
    <property type="molecule type" value="Genomic_DNA"/>
</dbReference>
<comment type="caution">
    <text evidence="1">The sequence shown here is derived from an EMBL/GenBank/DDBJ whole genome shotgun (WGS) entry which is preliminary data.</text>
</comment>
<proteinExistence type="predicted"/>
<evidence type="ECO:0000313" key="2">
    <source>
        <dbReference type="Proteomes" id="UP000299102"/>
    </source>
</evidence>
<evidence type="ECO:0000313" key="1">
    <source>
        <dbReference type="EMBL" id="GBP98190.1"/>
    </source>
</evidence>
<dbReference type="Proteomes" id="UP000299102">
    <property type="component" value="Unassembled WGS sequence"/>
</dbReference>
<reference evidence="1 2" key="1">
    <citation type="journal article" date="2019" name="Commun. Biol.">
        <title>The bagworm genome reveals a unique fibroin gene that provides high tensile strength.</title>
        <authorList>
            <person name="Kono N."/>
            <person name="Nakamura H."/>
            <person name="Ohtoshi R."/>
            <person name="Tomita M."/>
            <person name="Numata K."/>
            <person name="Arakawa K."/>
        </authorList>
    </citation>
    <scope>NUCLEOTIDE SEQUENCE [LARGE SCALE GENOMIC DNA]</scope>
</reference>
<dbReference type="AlphaFoldDB" id="A0A4C2ADP9"/>
<protein>
    <submittedName>
        <fullName evidence="1">Uncharacterized protein</fullName>
    </submittedName>
</protein>
<gene>
    <name evidence="1" type="ORF">EVAR_69865_1</name>
</gene>
<name>A0A4C2ADP9_EUMVA</name>
<organism evidence="1 2">
    <name type="scientific">Eumeta variegata</name>
    <name type="common">Bagworm moth</name>
    <name type="synonym">Eumeta japonica</name>
    <dbReference type="NCBI Taxonomy" id="151549"/>
    <lineage>
        <taxon>Eukaryota</taxon>
        <taxon>Metazoa</taxon>
        <taxon>Ecdysozoa</taxon>
        <taxon>Arthropoda</taxon>
        <taxon>Hexapoda</taxon>
        <taxon>Insecta</taxon>
        <taxon>Pterygota</taxon>
        <taxon>Neoptera</taxon>
        <taxon>Endopterygota</taxon>
        <taxon>Lepidoptera</taxon>
        <taxon>Glossata</taxon>
        <taxon>Ditrysia</taxon>
        <taxon>Tineoidea</taxon>
        <taxon>Psychidae</taxon>
        <taxon>Oiketicinae</taxon>
        <taxon>Eumeta</taxon>
    </lineage>
</organism>
<keyword evidence="2" id="KW-1185">Reference proteome</keyword>
<accession>A0A4C2ADP9</accession>